<feature type="transmembrane region" description="Helical" evidence="14">
    <location>
        <begin position="458"/>
        <end position="482"/>
    </location>
</feature>
<keyword evidence="6 14" id="KW-1133">Transmembrane helix</keyword>
<dbReference type="InterPro" id="IPR041885">
    <property type="entry name" value="MAN1_winged_helix_dom"/>
</dbReference>
<evidence type="ECO:0000256" key="14">
    <source>
        <dbReference type="SAM" id="Phobius"/>
    </source>
</evidence>
<dbReference type="FunFam" id="1.10.10.1180:FF:000002">
    <property type="entry name" value="LEM domain-containing protein 2"/>
    <property type="match status" value="1"/>
</dbReference>
<dbReference type="InterPro" id="IPR052277">
    <property type="entry name" value="INM_ESCRT-Associated"/>
</dbReference>
<dbReference type="GO" id="GO:0031490">
    <property type="term" value="F:chromatin DNA binding"/>
    <property type="evidence" value="ECO:0007669"/>
    <property type="project" value="TreeGrafter"/>
</dbReference>
<dbReference type="Gene3D" id="1.10.720.40">
    <property type="match status" value="1"/>
</dbReference>
<organism evidence="16">
    <name type="scientific">Hydra vulgaris</name>
    <name type="common">Hydra</name>
    <name type="synonym">Hydra attenuata</name>
    <dbReference type="NCBI Taxonomy" id="6087"/>
    <lineage>
        <taxon>Eukaryota</taxon>
        <taxon>Metazoa</taxon>
        <taxon>Cnidaria</taxon>
        <taxon>Hydrozoa</taxon>
        <taxon>Hydroidolina</taxon>
        <taxon>Anthoathecata</taxon>
        <taxon>Aplanulata</taxon>
        <taxon>Hydridae</taxon>
        <taxon>Hydra</taxon>
    </lineage>
</organism>
<evidence type="ECO:0000256" key="13">
    <source>
        <dbReference type="SAM" id="MobiDB-lite"/>
    </source>
</evidence>
<dbReference type="OrthoDB" id="118234at2759"/>
<sequence length="743" mass="85639">LFNVGPPSKDHDYRINMAEINVTELSNAELRKKLTEFGKSVGPITKSTRVTLENKLKKLINESEQSISNSSNHKKKVVRKSNVSSRRSSLSRSESSNLKFAPFSSDEEDEVLFKLKKSKNSEKLLDLEKPKLVNKNELIEAKVQIPSTYTSASPISQDIISKSSPLSGKKYNSSNDYQSGCDLNRKNIAEYSDDEHFLEKLNEEKRQNIIRLSKKEIKSPSMENNVFRTPSSPVVISRTSMNAIDKNIRGEVDACKAEVRNSFTSKKPSPPTISRRVQLSSYNNYNAKNKVEGFKDREANKNEHSEKHFFLIKCLKSLFSEKQIKCIACILLFGLSAVLVGLYWYNEEDPLKLTYLKDSQGKEKDINIFIECLYKDLITRKGMVECGYSSGPDYLRREDFPQLAEGCLKNQKDIQFNVIANDTWEEAKKSYTEFFRFNETMVTSIGSYKPFHCRVGQALYAVLFRIFIILITIIFGMAIYFYMKRKWSAEDKETRQVLYFVHRIVEVVRKHDTQCLNNKELSPYLPIPHVRDMLIPLEKRKEMAKTWQKAVEFLSSSDSRIRVETQRISGEDFEVWRWIGVRTPGIKEKKINSNFHLNSDQDKCWQGPAFDQIEKVIRLPIITPAPCLKIRCMHEGPDEREEDWVKKVENAVLEKCENDGARILHIHVDINSREGCVYVKCDTLESARKAFRSMYGNWFDGRLVIVKFVTLARYHQRFPDALKCVQALSPSGSNAVVNSNKDI</sequence>
<dbReference type="PANTHER" id="PTHR13428:SF12">
    <property type="entry name" value="INNER NUCLEAR MEMBRANE PROTEIN MAN1"/>
    <property type="match status" value="1"/>
</dbReference>
<gene>
    <name evidence="16" type="primary">LEMD3</name>
</gene>
<evidence type="ECO:0000256" key="12">
    <source>
        <dbReference type="ARBA" id="ARBA00069076"/>
    </source>
</evidence>
<feature type="region of interest" description="Disordered" evidence="13">
    <location>
        <begin position="159"/>
        <end position="179"/>
    </location>
</feature>
<dbReference type="AlphaFoldDB" id="T2M302"/>
<reference evidence="16" key="1">
    <citation type="journal article" date="2013" name="Genome Biol. Evol.">
        <title>Punctuated emergences of genetic and phenotypic innovations in eumetazoan, bilaterian, euteleostome, and hominidae ancestors.</title>
        <authorList>
            <person name="Wenger Y."/>
            <person name="Galliot B."/>
        </authorList>
    </citation>
    <scope>NUCLEOTIDE SEQUENCE</scope>
    <source>
        <tissue evidence="16">Whole animals</tissue>
    </source>
</reference>
<dbReference type="Pfam" id="PF03020">
    <property type="entry name" value="LEM"/>
    <property type="match status" value="1"/>
</dbReference>
<evidence type="ECO:0000256" key="7">
    <source>
        <dbReference type="ARBA" id="ARBA00022990"/>
    </source>
</evidence>
<keyword evidence="5 14" id="KW-0812">Transmembrane</keyword>
<proteinExistence type="evidence at transcript level"/>
<dbReference type="GO" id="GO:0005819">
    <property type="term" value="C:spindle"/>
    <property type="evidence" value="ECO:0007669"/>
    <property type="project" value="UniProtKB-SubCell"/>
</dbReference>
<dbReference type="InterPro" id="IPR003887">
    <property type="entry name" value="LEM_dom"/>
</dbReference>
<evidence type="ECO:0000256" key="5">
    <source>
        <dbReference type="ARBA" id="ARBA00022692"/>
    </source>
</evidence>
<keyword evidence="7" id="KW-0007">Acetylation</keyword>
<comment type="subunit">
    <text evidence="11">Interacts (via N-terminus) with LMNA isoform C (via C-terminus) (in vitro). Interacts (via LEM domain) with BANF1. Interacts (via C-terminus) with CHMP7. Interacts (via N-terminus) with tubulin; the interaction causes microtubule bundling and stabilization (in vitro).</text>
</comment>
<feature type="compositionally biased region" description="Low complexity" evidence="13">
    <location>
        <begin position="80"/>
        <end position="97"/>
    </location>
</feature>
<dbReference type="SUPFAM" id="SSF63451">
    <property type="entry name" value="LEM domain"/>
    <property type="match status" value="1"/>
</dbReference>
<comment type="subcellular location">
    <subcellularLocation>
        <location evidence="1">Cytoplasm</location>
        <location evidence="1">Cytoskeleton</location>
        <location evidence="1">Spindle</location>
    </subcellularLocation>
    <subcellularLocation>
        <location evidence="2">Nucleus inner membrane</location>
        <topology evidence="2">Multi-pass membrane protein</topology>
    </subcellularLocation>
</comment>
<dbReference type="EMBL" id="HAAD01000209">
    <property type="protein sequence ID" value="CDG66441.1"/>
    <property type="molecule type" value="mRNA"/>
</dbReference>
<evidence type="ECO:0000256" key="1">
    <source>
        <dbReference type="ARBA" id="ARBA00004186"/>
    </source>
</evidence>
<dbReference type="GO" id="GO:0006998">
    <property type="term" value="P:nuclear envelope organization"/>
    <property type="evidence" value="ECO:0007669"/>
    <property type="project" value="TreeGrafter"/>
</dbReference>
<keyword evidence="4" id="KW-0597">Phosphoprotein</keyword>
<keyword evidence="10" id="KW-0539">Nucleus</keyword>
<dbReference type="FunFam" id="1.10.720.40:FF:000001">
    <property type="entry name" value="LEM domain containing 2, isoform CRA_a"/>
    <property type="match status" value="1"/>
</dbReference>
<dbReference type="InterPro" id="IPR011015">
    <property type="entry name" value="LEM/LEM-like_dom_sf"/>
</dbReference>
<evidence type="ECO:0000256" key="9">
    <source>
        <dbReference type="ARBA" id="ARBA00023212"/>
    </source>
</evidence>
<dbReference type="SUPFAM" id="SSF54928">
    <property type="entry name" value="RNA-binding domain, RBD"/>
    <property type="match status" value="1"/>
</dbReference>
<dbReference type="InterPro" id="IPR018996">
    <property type="entry name" value="Man1/Src1-like_C"/>
</dbReference>
<dbReference type="GO" id="GO:0030514">
    <property type="term" value="P:negative regulation of BMP signaling pathway"/>
    <property type="evidence" value="ECO:0007669"/>
    <property type="project" value="TreeGrafter"/>
</dbReference>
<evidence type="ECO:0000259" key="15">
    <source>
        <dbReference type="PROSITE" id="PS50954"/>
    </source>
</evidence>
<dbReference type="CDD" id="cd12934">
    <property type="entry name" value="LEM"/>
    <property type="match status" value="1"/>
</dbReference>
<accession>T2M302</accession>
<keyword evidence="9" id="KW-0206">Cytoskeleton</keyword>
<evidence type="ECO:0000256" key="4">
    <source>
        <dbReference type="ARBA" id="ARBA00022553"/>
    </source>
</evidence>
<evidence type="ECO:0000256" key="8">
    <source>
        <dbReference type="ARBA" id="ARBA00023136"/>
    </source>
</evidence>
<evidence type="ECO:0000256" key="6">
    <source>
        <dbReference type="ARBA" id="ARBA00022989"/>
    </source>
</evidence>
<feature type="compositionally biased region" description="Polar residues" evidence="13">
    <location>
        <begin position="159"/>
        <end position="178"/>
    </location>
</feature>
<evidence type="ECO:0000256" key="3">
    <source>
        <dbReference type="ARBA" id="ARBA00022490"/>
    </source>
</evidence>
<dbReference type="Gene3D" id="1.10.10.1180">
    <property type="entry name" value="MAN1, winged-helix domain"/>
    <property type="match status" value="1"/>
</dbReference>
<dbReference type="InterPro" id="IPR012677">
    <property type="entry name" value="Nucleotide-bd_a/b_plait_sf"/>
</dbReference>
<evidence type="ECO:0000256" key="10">
    <source>
        <dbReference type="ARBA" id="ARBA00023242"/>
    </source>
</evidence>
<evidence type="ECO:0000256" key="11">
    <source>
        <dbReference type="ARBA" id="ARBA00063442"/>
    </source>
</evidence>
<protein>
    <recommendedName>
        <fullName evidence="12">LEM domain-containing protein 2</fullName>
    </recommendedName>
</protein>
<feature type="non-terminal residue" evidence="16">
    <location>
        <position position="1"/>
    </location>
</feature>
<dbReference type="GO" id="GO:0005637">
    <property type="term" value="C:nuclear inner membrane"/>
    <property type="evidence" value="ECO:0007669"/>
    <property type="project" value="UniProtKB-SubCell"/>
</dbReference>
<feature type="transmembrane region" description="Helical" evidence="14">
    <location>
        <begin position="326"/>
        <end position="345"/>
    </location>
</feature>
<keyword evidence="3" id="KW-0963">Cytoplasm</keyword>
<dbReference type="SMART" id="SM00540">
    <property type="entry name" value="LEM"/>
    <property type="match status" value="1"/>
</dbReference>
<evidence type="ECO:0000313" key="16">
    <source>
        <dbReference type="EMBL" id="CDG66441.1"/>
    </source>
</evidence>
<evidence type="ECO:0000256" key="2">
    <source>
        <dbReference type="ARBA" id="ARBA00004473"/>
    </source>
</evidence>
<dbReference type="InterPro" id="IPR035979">
    <property type="entry name" value="RBD_domain_sf"/>
</dbReference>
<dbReference type="Pfam" id="PF09402">
    <property type="entry name" value="MSC"/>
    <property type="match status" value="1"/>
</dbReference>
<dbReference type="Gene3D" id="3.30.70.330">
    <property type="match status" value="1"/>
</dbReference>
<dbReference type="PROSITE" id="PS50954">
    <property type="entry name" value="LEM"/>
    <property type="match status" value="1"/>
</dbReference>
<name>T2M302_HYDVU</name>
<dbReference type="PANTHER" id="PTHR13428">
    <property type="entry name" value="INNER NUCLEAR MEMBRANE PROTEIN MAN1 LEM DOMAIN CONTAINING PROTEIN"/>
    <property type="match status" value="1"/>
</dbReference>
<keyword evidence="8 14" id="KW-0472">Membrane</keyword>
<feature type="region of interest" description="Disordered" evidence="13">
    <location>
        <begin position="63"/>
        <end position="99"/>
    </location>
</feature>
<feature type="domain" description="LEM" evidence="15">
    <location>
        <begin position="19"/>
        <end position="63"/>
    </location>
</feature>